<dbReference type="eggNOG" id="ENOG5032W98">
    <property type="taxonomic scope" value="Bacteria"/>
</dbReference>
<evidence type="ECO:0000313" key="1">
    <source>
        <dbReference type="EMBL" id="ERI08148.1"/>
    </source>
</evidence>
<dbReference type="PATRIC" id="fig|649747.3.peg.3426"/>
<gene>
    <name evidence="1" type="ORF">HMPREF0083_03776</name>
</gene>
<dbReference type="STRING" id="649747.HMPREF0083_03776"/>
<organism evidence="1 2">
    <name type="scientific">Aneurinibacillus aneurinilyticus ATCC 12856</name>
    <dbReference type="NCBI Taxonomy" id="649747"/>
    <lineage>
        <taxon>Bacteria</taxon>
        <taxon>Bacillati</taxon>
        <taxon>Bacillota</taxon>
        <taxon>Bacilli</taxon>
        <taxon>Bacillales</taxon>
        <taxon>Paenibacillaceae</taxon>
        <taxon>Aneurinibacillus group</taxon>
        <taxon>Aneurinibacillus</taxon>
    </lineage>
</organism>
<accession>U1X0V2</accession>
<dbReference type="HOGENOM" id="CLU_1021794_0_0_9"/>
<name>U1X0V2_ANEAE</name>
<sequence length="277" mass="32036">MGETLYMLQRMTLTLEELGLCLMLCGYEEAAAGLVKPTLGEKTDLEWEAIFETASHSLLAKGIWDIERQKQEQIPLKAEIVAFISSYIESSKMLRFTKEKDGIEQYLMFHSLEEDEWIYHYVWETVCHDFSLVKTSQLQGLIDEFYDVESNALQDNLSIIVPEEVMVILSQENLQQSSVEQLTSLVDTRNQKLFSAFLQDLKEHPSSIDNVSVTYLPSPTEYPTIMDVMFILSHKERLWVISQHDEEQGRPIYLTSCSYQAWTEEVERRIGMPMPVA</sequence>
<evidence type="ECO:0000313" key="2">
    <source>
        <dbReference type="Proteomes" id="UP000016511"/>
    </source>
</evidence>
<dbReference type="EMBL" id="AWSJ01000226">
    <property type="protein sequence ID" value="ERI08148.1"/>
    <property type="molecule type" value="Genomic_DNA"/>
</dbReference>
<proteinExistence type="predicted"/>
<dbReference type="AlphaFoldDB" id="U1X0V2"/>
<protein>
    <submittedName>
        <fullName evidence="1">Uncharacterized protein</fullName>
    </submittedName>
</protein>
<keyword evidence="2" id="KW-1185">Reference proteome</keyword>
<comment type="caution">
    <text evidence="1">The sequence shown here is derived from an EMBL/GenBank/DDBJ whole genome shotgun (WGS) entry which is preliminary data.</text>
</comment>
<dbReference type="Proteomes" id="UP000016511">
    <property type="component" value="Unassembled WGS sequence"/>
</dbReference>
<reference evidence="1 2" key="1">
    <citation type="submission" date="2013-08" db="EMBL/GenBank/DDBJ databases">
        <authorList>
            <person name="Weinstock G."/>
            <person name="Sodergren E."/>
            <person name="Wylie T."/>
            <person name="Fulton L."/>
            <person name="Fulton R."/>
            <person name="Fronick C."/>
            <person name="O'Laughlin M."/>
            <person name="Godfrey J."/>
            <person name="Miner T."/>
            <person name="Herter B."/>
            <person name="Appelbaum E."/>
            <person name="Cordes M."/>
            <person name="Lek S."/>
            <person name="Wollam A."/>
            <person name="Pepin K.H."/>
            <person name="Palsikar V.B."/>
            <person name="Mitreva M."/>
            <person name="Wilson R.K."/>
        </authorList>
    </citation>
    <scope>NUCLEOTIDE SEQUENCE [LARGE SCALE GENOMIC DNA]</scope>
    <source>
        <strain evidence="1 2">ATCC 12856</strain>
    </source>
</reference>